<dbReference type="InterPro" id="IPR007553">
    <property type="entry name" value="2-thiour_desulf"/>
</dbReference>
<protein>
    <submittedName>
        <fullName evidence="2">YbgA family protein</fullName>
    </submittedName>
</protein>
<proteinExistence type="predicted"/>
<name>A0ABW8A221_9ACTN</name>
<dbReference type="Pfam" id="PF04463">
    <property type="entry name" value="2-thiour_desulf"/>
    <property type="match status" value="1"/>
</dbReference>
<dbReference type="PANTHER" id="PTHR30087:SF0">
    <property type="entry name" value="INNER MEMBRANE PROTEIN"/>
    <property type="match status" value="1"/>
</dbReference>
<dbReference type="EMBL" id="JBITMB010000002">
    <property type="protein sequence ID" value="MFI7440545.1"/>
    <property type="molecule type" value="Genomic_DNA"/>
</dbReference>
<evidence type="ECO:0000259" key="1">
    <source>
        <dbReference type="Pfam" id="PF08349"/>
    </source>
</evidence>
<dbReference type="Pfam" id="PF08349">
    <property type="entry name" value="DUF1722"/>
    <property type="match status" value="1"/>
</dbReference>
<dbReference type="Proteomes" id="UP001612928">
    <property type="component" value="Unassembled WGS sequence"/>
</dbReference>
<feature type="domain" description="DUF1722" evidence="1">
    <location>
        <begin position="189"/>
        <end position="305"/>
    </location>
</feature>
<gene>
    <name evidence="2" type="ORF">ACIBP5_11340</name>
</gene>
<reference evidence="2 3" key="1">
    <citation type="submission" date="2024-10" db="EMBL/GenBank/DDBJ databases">
        <title>The Natural Products Discovery Center: Release of the First 8490 Sequenced Strains for Exploring Actinobacteria Biosynthetic Diversity.</title>
        <authorList>
            <person name="Kalkreuter E."/>
            <person name="Kautsar S.A."/>
            <person name="Yang D."/>
            <person name="Bader C.D."/>
            <person name="Teijaro C.N."/>
            <person name="Fluegel L."/>
            <person name="Davis C.M."/>
            <person name="Simpson J.R."/>
            <person name="Lauterbach L."/>
            <person name="Steele A.D."/>
            <person name="Gui C."/>
            <person name="Meng S."/>
            <person name="Li G."/>
            <person name="Viehrig K."/>
            <person name="Ye F."/>
            <person name="Su P."/>
            <person name="Kiefer A.F."/>
            <person name="Nichols A."/>
            <person name="Cepeda A.J."/>
            <person name="Yan W."/>
            <person name="Fan B."/>
            <person name="Jiang Y."/>
            <person name="Adhikari A."/>
            <person name="Zheng C.-J."/>
            <person name="Schuster L."/>
            <person name="Cowan T.M."/>
            <person name="Smanski M.J."/>
            <person name="Chevrette M.G."/>
            <person name="De Carvalho L.P.S."/>
            <person name="Shen B."/>
        </authorList>
    </citation>
    <scope>NUCLEOTIDE SEQUENCE [LARGE SCALE GENOMIC DNA]</scope>
    <source>
        <strain evidence="2 3">NPDC049503</strain>
    </source>
</reference>
<comment type="caution">
    <text evidence="2">The sequence shown here is derived from an EMBL/GenBank/DDBJ whole genome shotgun (WGS) entry which is preliminary data.</text>
</comment>
<evidence type="ECO:0000313" key="3">
    <source>
        <dbReference type="Proteomes" id="UP001612928"/>
    </source>
</evidence>
<dbReference type="InterPro" id="IPR013560">
    <property type="entry name" value="DUF1722"/>
</dbReference>
<dbReference type="RefSeq" id="WP_397020271.1">
    <property type="nucleotide sequence ID" value="NZ_JBITMB010000002.1"/>
</dbReference>
<dbReference type="PANTHER" id="PTHR30087">
    <property type="entry name" value="INNER MEMBRANE PROTEIN"/>
    <property type="match status" value="1"/>
</dbReference>
<sequence>MTRPRVAVSSCLIGEPVRYNGGHSRDRFLSGPLDPYVDWVPICPEMEAGLGTPRETLRLERSGAGPRLMTRTTRADLTERMTALAAARAASLDVDGYVFKSRSPTCGVHGIPLYPGADGPPIDRRHRGVFAARVIDAHPSLPVEDEGRLNDAVLREAFAERIFAHARLRELLTGDWRPRDLVGFHARHKMQLLAHDPAGYRATGALVARAGVRPRAELAAGYAEAFRAALSKKTGPGRNVNVLHHLLGMVSLDRSRRDHLLEVIEAYRAGVVPLSVPATLLRHDAEGEGTAAAYVRAQTFLAPYPEELRLRHHVPA</sequence>
<evidence type="ECO:0000313" key="2">
    <source>
        <dbReference type="EMBL" id="MFI7440545.1"/>
    </source>
</evidence>
<keyword evidence="3" id="KW-1185">Reference proteome</keyword>
<organism evidence="2 3">
    <name type="scientific">Nonomuraea indica</name>
    <dbReference type="NCBI Taxonomy" id="1581193"/>
    <lineage>
        <taxon>Bacteria</taxon>
        <taxon>Bacillati</taxon>
        <taxon>Actinomycetota</taxon>
        <taxon>Actinomycetes</taxon>
        <taxon>Streptosporangiales</taxon>
        <taxon>Streptosporangiaceae</taxon>
        <taxon>Nonomuraea</taxon>
    </lineage>
</organism>
<accession>A0ABW8A221</accession>